<protein>
    <submittedName>
        <fullName evidence="2">Uncharacterized protein</fullName>
    </submittedName>
</protein>
<feature type="region of interest" description="Disordered" evidence="1">
    <location>
        <begin position="22"/>
        <end position="54"/>
    </location>
</feature>
<proteinExistence type="predicted"/>
<sequence length="54" mass="5648">MSGSEWPVAGAQPAETFTRALEQARESRVPSPLVPLGAEGVEACGPDGCEPPRR</sequence>
<comment type="caution">
    <text evidence="2">The sequence shown here is derived from an EMBL/GenBank/DDBJ whole genome shotgun (WGS) entry which is preliminary data.</text>
</comment>
<dbReference type="RefSeq" id="WP_157846533.1">
    <property type="nucleotide sequence ID" value="NZ_BMUB01000008.1"/>
</dbReference>
<dbReference type="AlphaFoldDB" id="A0A8H9LTF1"/>
<dbReference type="Proteomes" id="UP000610124">
    <property type="component" value="Unassembled WGS sequence"/>
</dbReference>
<reference evidence="2" key="2">
    <citation type="submission" date="2020-09" db="EMBL/GenBank/DDBJ databases">
        <authorList>
            <person name="Sun Q."/>
            <person name="Ohkuma M."/>
        </authorList>
    </citation>
    <scope>NUCLEOTIDE SEQUENCE</scope>
    <source>
        <strain evidence="2">JCM 4434</strain>
    </source>
</reference>
<evidence type="ECO:0000313" key="2">
    <source>
        <dbReference type="EMBL" id="GGU83424.1"/>
    </source>
</evidence>
<gene>
    <name evidence="2" type="ORF">GCM10010502_39400</name>
</gene>
<organism evidence="2 3">
    <name type="scientific">Kitasatospora aureofaciens</name>
    <name type="common">Streptomyces aureofaciens</name>
    <dbReference type="NCBI Taxonomy" id="1894"/>
    <lineage>
        <taxon>Bacteria</taxon>
        <taxon>Bacillati</taxon>
        <taxon>Actinomycetota</taxon>
        <taxon>Actinomycetes</taxon>
        <taxon>Kitasatosporales</taxon>
        <taxon>Streptomycetaceae</taxon>
        <taxon>Kitasatospora</taxon>
    </lineage>
</organism>
<accession>A0A8H9LTF1</accession>
<reference evidence="2" key="1">
    <citation type="journal article" date="2014" name="Int. J. Syst. Evol. Microbiol.">
        <title>Complete genome sequence of Corynebacterium casei LMG S-19264T (=DSM 44701T), isolated from a smear-ripened cheese.</title>
        <authorList>
            <consortium name="US DOE Joint Genome Institute (JGI-PGF)"/>
            <person name="Walter F."/>
            <person name="Albersmeier A."/>
            <person name="Kalinowski J."/>
            <person name="Ruckert C."/>
        </authorList>
    </citation>
    <scope>NUCLEOTIDE SEQUENCE</scope>
    <source>
        <strain evidence="2">JCM 4434</strain>
    </source>
</reference>
<evidence type="ECO:0000313" key="3">
    <source>
        <dbReference type="Proteomes" id="UP000610124"/>
    </source>
</evidence>
<name>A0A8H9LTF1_KITAU</name>
<dbReference type="EMBL" id="BMUB01000008">
    <property type="protein sequence ID" value="GGU83424.1"/>
    <property type="molecule type" value="Genomic_DNA"/>
</dbReference>
<evidence type="ECO:0000256" key="1">
    <source>
        <dbReference type="SAM" id="MobiDB-lite"/>
    </source>
</evidence>
<dbReference type="GeneID" id="97486984"/>